<gene>
    <name evidence="5" type="ordered locus">RUM_02620</name>
</gene>
<dbReference type="FunFam" id="3.30.70.1560:FF:000001">
    <property type="entry name" value="Pseudouridine synthase"/>
    <property type="match status" value="1"/>
</dbReference>
<dbReference type="CDD" id="cd00165">
    <property type="entry name" value="S4"/>
    <property type="match status" value="1"/>
</dbReference>
<dbReference type="InterPro" id="IPR000748">
    <property type="entry name" value="PsdUridine_synth_RsuA/RluB/E/F"/>
</dbReference>
<dbReference type="GO" id="GO:0120159">
    <property type="term" value="F:rRNA pseudouridine synthase activity"/>
    <property type="evidence" value="ECO:0007669"/>
    <property type="project" value="UniProtKB-ARBA"/>
</dbReference>
<dbReference type="BioCyc" id="RCHA213810:RUM_RS01245-MONOMER"/>
<keyword evidence="3" id="KW-0694">RNA-binding</keyword>
<dbReference type="InterPro" id="IPR036986">
    <property type="entry name" value="S4_RNA-bd_sf"/>
</dbReference>
<dbReference type="RefSeq" id="WP_015557414.1">
    <property type="nucleotide sequence ID" value="NC_021039.1"/>
</dbReference>
<dbReference type="InterPro" id="IPR020103">
    <property type="entry name" value="PsdUridine_synth_cat_dom_sf"/>
</dbReference>
<dbReference type="AlphaFoldDB" id="D4LA62"/>
<dbReference type="Pfam" id="PF01479">
    <property type="entry name" value="S4"/>
    <property type="match status" value="1"/>
</dbReference>
<dbReference type="SMART" id="SM00363">
    <property type="entry name" value="S4"/>
    <property type="match status" value="1"/>
</dbReference>
<reference evidence="5" key="2">
    <citation type="submission" date="2010-03" db="EMBL/GenBank/DDBJ databases">
        <authorList>
            <person name="Pajon A."/>
        </authorList>
    </citation>
    <scope>NUCLEOTIDE SEQUENCE</scope>
    <source>
        <strain evidence="5">Type strain: 18P13</strain>
    </source>
</reference>
<dbReference type="GO" id="GO:0160147">
    <property type="term" value="F:tRNA pseudouridine(38-40) synthase activity"/>
    <property type="evidence" value="ECO:0007669"/>
    <property type="project" value="UniProtKB-EC"/>
</dbReference>
<evidence type="ECO:0000313" key="6">
    <source>
        <dbReference type="Proteomes" id="UP000007054"/>
    </source>
</evidence>
<comment type="similarity">
    <text evidence="1">Belongs to the pseudouridine synthase RsuA family.</text>
</comment>
<dbReference type="InterPro" id="IPR050343">
    <property type="entry name" value="RsuA_PseudoU_synthase"/>
</dbReference>
<dbReference type="InterPro" id="IPR020094">
    <property type="entry name" value="TruA/RsuA/RluB/E/F_N"/>
</dbReference>
<dbReference type="NCBIfam" id="TIGR00093">
    <property type="entry name" value="pseudouridine synthase"/>
    <property type="match status" value="1"/>
</dbReference>
<dbReference type="GO" id="GO:0003723">
    <property type="term" value="F:RNA binding"/>
    <property type="evidence" value="ECO:0007669"/>
    <property type="project" value="UniProtKB-KW"/>
</dbReference>
<proteinExistence type="inferred from homology"/>
<dbReference type="SUPFAM" id="SSF55120">
    <property type="entry name" value="Pseudouridine synthase"/>
    <property type="match status" value="1"/>
</dbReference>
<feature type="domain" description="RNA-binding S4" evidence="4">
    <location>
        <begin position="1"/>
        <end position="60"/>
    </location>
</feature>
<dbReference type="SUPFAM" id="SSF55174">
    <property type="entry name" value="Alpha-L RNA-binding motif"/>
    <property type="match status" value="1"/>
</dbReference>
<dbReference type="GO" id="GO:0000455">
    <property type="term" value="P:enzyme-directed rRNA pseudouridine synthesis"/>
    <property type="evidence" value="ECO:0007669"/>
    <property type="project" value="UniProtKB-ARBA"/>
</dbReference>
<dbReference type="EC" id="5.4.99.12" evidence="5"/>
<sequence>MRLDKCIADHSAYSRKEVKELLRRGSVRVNGAPEQDPGRQVDPEGDEIMLAGVILPTALHRTYMLNKPKGCISSTRTGKTKTVVEFLPPELRKGIFPAGRLDVDTEGMLLLTNDGDLAHRILSPRRHIPKYYLVQLAKPVVEKTVETFENGVVLEDGTRCLPARVAALPGVENTALVELHEGKFHQVKRMFAAVENHVEQLLRVQMGGLPIDVKLGKGDYLLLLHKDIERLFKTPDFSEVLRFCACFFCSYWINE</sequence>
<dbReference type="Pfam" id="PF00849">
    <property type="entry name" value="PseudoU_synth_2"/>
    <property type="match status" value="1"/>
</dbReference>
<evidence type="ECO:0000313" key="5">
    <source>
        <dbReference type="EMBL" id="CBL16507.1"/>
    </source>
</evidence>
<dbReference type="Gene3D" id="3.30.70.580">
    <property type="entry name" value="Pseudouridine synthase I, catalytic domain, N-terminal subdomain"/>
    <property type="match status" value="1"/>
</dbReference>
<evidence type="ECO:0000259" key="4">
    <source>
        <dbReference type="SMART" id="SM00363"/>
    </source>
</evidence>
<dbReference type="EMBL" id="FP929052">
    <property type="protein sequence ID" value="CBL16507.1"/>
    <property type="molecule type" value="Genomic_DNA"/>
</dbReference>
<keyword evidence="2 5" id="KW-0413">Isomerase</keyword>
<accession>D4LA62</accession>
<protein>
    <submittedName>
        <fullName evidence="5">Pseudouridine synthase family</fullName>
        <ecNumber evidence="5">5.4.99.12</ecNumber>
    </submittedName>
</protein>
<dbReference type="InterPro" id="IPR042092">
    <property type="entry name" value="PsdUridine_s_RsuA/RluB/E/F_cat"/>
</dbReference>
<dbReference type="PANTHER" id="PTHR47683">
    <property type="entry name" value="PSEUDOURIDINE SYNTHASE FAMILY PROTEIN-RELATED"/>
    <property type="match status" value="1"/>
</dbReference>
<dbReference type="STRING" id="213810.RUM_02620"/>
<dbReference type="PROSITE" id="PS50889">
    <property type="entry name" value="S4"/>
    <property type="match status" value="1"/>
</dbReference>
<dbReference type="KEGG" id="rch:RUM_02620"/>
<evidence type="ECO:0000256" key="1">
    <source>
        <dbReference type="ARBA" id="ARBA00008348"/>
    </source>
</evidence>
<dbReference type="InterPro" id="IPR006145">
    <property type="entry name" value="PsdUridine_synth_RsuA/RluA"/>
</dbReference>
<dbReference type="Gene3D" id="3.10.290.10">
    <property type="entry name" value="RNA-binding S4 domain"/>
    <property type="match status" value="1"/>
</dbReference>
<organism evidence="5 6">
    <name type="scientific">Ruminococcus champanellensis (strain DSM 18848 / JCM 17042 / KCTC 15320 / 18P13)</name>
    <dbReference type="NCBI Taxonomy" id="213810"/>
    <lineage>
        <taxon>Bacteria</taxon>
        <taxon>Bacillati</taxon>
        <taxon>Bacillota</taxon>
        <taxon>Clostridia</taxon>
        <taxon>Eubacteriales</taxon>
        <taxon>Oscillospiraceae</taxon>
        <taxon>Ruminococcus</taxon>
    </lineage>
</organism>
<dbReference type="InterPro" id="IPR002942">
    <property type="entry name" value="S4_RNA-bd"/>
</dbReference>
<dbReference type="HOGENOM" id="CLU_024979_1_2_9"/>
<reference evidence="5" key="1">
    <citation type="submission" date="2010-03" db="EMBL/GenBank/DDBJ databases">
        <title>The genome sequence of Ruminococcus sp. 18P13.</title>
        <authorList>
            <consortium name="metaHIT consortium -- http://www.metahit.eu/"/>
            <person name="Pajon A."/>
            <person name="Turner K."/>
            <person name="Parkhill J."/>
            <person name="Bernalier A."/>
        </authorList>
    </citation>
    <scope>NUCLEOTIDE SEQUENCE [LARGE SCALE GENOMIC DNA]</scope>
    <source>
        <strain evidence="5">Type strain: 18P13</strain>
    </source>
</reference>
<dbReference type="CDD" id="cd02553">
    <property type="entry name" value="PseudoU_synth_RsuA"/>
    <property type="match status" value="1"/>
</dbReference>
<name>D4LA62_RUMC1</name>
<dbReference type="PATRIC" id="fig|213810.4.peg.166"/>
<evidence type="ECO:0000256" key="2">
    <source>
        <dbReference type="ARBA" id="ARBA00023235"/>
    </source>
</evidence>
<keyword evidence="6" id="KW-1185">Reference proteome</keyword>
<dbReference type="Gene3D" id="3.30.70.1560">
    <property type="entry name" value="Alpha-L RNA-binding motif"/>
    <property type="match status" value="1"/>
</dbReference>
<dbReference type="PANTHER" id="PTHR47683:SF4">
    <property type="entry name" value="PSEUDOURIDINE SYNTHASE"/>
    <property type="match status" value="1"/>
</dbReference>
<evidence type="ECO:0000256" key="3">
    <source>
        <dbReference type="PROSITE-ProRule" id="PRU00182"/>
    </source>
</evidence>
<dbReference type="GO" id="GO:0005829">
    <property type="term" value="C:cytosol"/>
    <property type="evidence" value="ECO:0007669"/>
    <property type="project" value="UniProtKB-ARBA"/>
</dbReference>
<dbReference type="GeneID" id="83155098"/>
<dbReference type="Proteomes" id="UP000007054">
    <property type="component" value="Chromosome"/>
</dbReference>